<dbReference type="PANTHER" id="PTHR23504">
    <property type="entry name" value="MAJOR FACILITATOR SUPERFAMILY DOMAIN-CONTAINING PROTEIN 10"/>
    <property type="match status" value="1"/>
</dbReference>
<feature type="transmembrane region" description="Helical" evidence="6">
    <location>
        <begin position="366"/>
        <end position="389"/>
    </location>
</feature>
<feature type="transmembrane region" description="Helical" evidence="6">
    <location>
        <begin position="459"/>
        <end position="482"/>
    </location>
</feature>
<dbReference type="GO" id="GO:0016020">
    <property type="term" value="C:membrane"/>
    <property type="evidence" value="ECO:0007669"/>
    <property type="project" value="UniProtKB-SubCell"/>
</dbReference>
<evidence type="ECO:0000256" key="2">
    <source>
        <dbReference type="ARBA" id="ARBA00022448"/>
    </source>
</evidence>
<feature type="transmembrane region" description="Helical" evidence="6">
    <location>
        <begin position="298"/>
        <end position="317"/>
    </location>
</feature>
<evidence type="ECO:0000256" key="3">
    <source>
        <dbReference type="ARBA" id="ARBA00022692"/>
    </source>
</evidence>
<proteinExistence type="predicted"/>
<evidence type="ECO:0000256" key="1">
    <source>
        <dbReference type="ARBA" id="ARBA00004141"/>
    </source>
</evidence>
<dbReference type="PANTHER" id="PTHR23504:SF2">
    <property type="entry name" value="TRANSPORTER, PUTATIVE (AFU_ORTHOLOGUE AFUA_8G04150)-RELATED"/>
    <property type="match status" value="1"/>
</dbReference>
<dbReference type="OrthoDB" id="10262656at2759"/>
<dbReference type="PRINTS" id="PR01035">
    <property type="entry name" value="TCRTETA"/>
</dbReference>
<dbReference type="Proteomes" id="UP000237631">
    <property type="component" value="Unassembled WGS sequence"/>
</dbReference>
<dbReference type="Gene3D" id="1.20.1250.20">
    <property type="entry name" value="MFS general substrate transporter like domains"/>
    <property type="match status" value="1"/>
</dbReference>
<dbReference type="InterPro" id="IPR020846">
    <property type="entry name" value="MFS_dom"/>
</dbReference>
<comment type="caution">
    <text evidence="8">The sequence shown here is derived from an EMBL/GenBank/DDBJ whole genome shotgun (WGS) entry which is preliminary data.</text>
</comment>
<feature type="transmembrane region" description="Helical" evidence="6">
    <location>
        <begin position="150"/>
        <end position="172"/>
    </location>
</feature>
<feature type="domain" description="Major facilitator superfamily (MFS) profile" evidence="7">
    <location>
        <begin position="1"/>
        <end position="518"/>
    </location>
</feature>
<keyword evidence="2" id="KW-0813">Transport</keyword>
<feature type="transmembrane region" description="Helical" evidence="6">
    <location>
        <begin position="192"/>
        <end position="216"/>
    </location>
</feature>
<dbReference type="SUPFAM" id="SSF103473">
    <property type="entry name" value="MFS general substrate transporter"/>
    <property type="match status" value="1"/>
</dbReference>
<reference evidence="9" key="1">
    <citation type="journal article" date="2017" name="bioRxiv">
        <title>Conservation of a gene cluster reveals novel cercosporin biosynthetic mechanisms and extends production to the genus Colletotrichum.</title>
        <authorList>
            <person name="de Jonge R."/>
            <person name="Ebert M.K."/>
            <person name="Huitt-Roehl C.R."/>
            <person name="Pal P."/>
            <person name="Suttle J.C."/>
            <person name="Spanner R.E."/>
            <person name="Neubauer J.D."/>
            <person name="Jurick W.M.II."/>
            <person name="Stott K.A."/>
            <person name="Secor G.A."/>
            <person name="Thomma B.P.H.J."/>
            <person name="Van de Peer Y."/>
            <person name="Townsend C.A."/>
            <person name="Bolton M.D."/>
        </authorList>
    </citation>
    <scope>NUCLEOTIDE SEQUENCE [LARGE SCALE GENOMIC DNA]</scope>
    <source>
        <strain evidence="9">CBS538.71</strain>
    </source>
</reference>
<evidence type="ECO:0000313" key="9">
    <source>
        <dbReference type="Proteomes" id="UP000237631"/>
    </source>
</evidence>
<dbReference type="InterPro" id="IPR001958">
    <property type="entry name" value="Tet-R_TetA/multi-R_MdtG-like"/>
</dbReference>
<keyword evidence="3 6" id="KW-0812">Transmembrane</keyword>
<feature type="transmembrane region" description="Helical" evidence="6">
    <location>
        <begin position="420"/>
        <end position="447"/>
    </location>
</feature>
<dbReference type="EMBL" id="PNEN01001696">
    <property type="protein sequence ID" value="PPJ52445.1"/>
    <property type="molecule type" value="Genomic_DNA"/>
</dbReference>
<dbReference type="GO" id="GO:0022857">
    <property type="term" value="F:transmembrane transporter activity"/>
    <property type="evidence" value="ECO:0007669"/>
    <property type="project" value="InterPro"/>
</dbReference>
<sequence>MVLTHTRNASPRDPNKFPATQLFLLALVRLSEPIAITSIFPWAWKLVLHFNVGDKSNASFYAGILISAMSLTETLFCYFWGGMSDKYGRRPVVLIGCIGTIASLLVVGFAPNFWIALLGRCLAGALNGNVGVIQTMVGEIVVNPKHEPKAYAVMPFVWSVGTILGPSIGGLFAEPVDNFPNYFHKGGLFDRFPYLLPNVICSGLMLISVIAGYCLLMETHPDMQPWSTPQDLDQTDAETPMLPAQAGLTTSGANLSHESYGTFNAVDEEVVEEEWDIKADGTTRTPSQNSRTDERKVFTRRVIMLTMALGIFTYHSMTYDHLTPIFFQDERVPSGGRIMRAMLEAPSSPYGSLAGGLGLSVRDTGVILSFNGIIALVVQALIFPLVVTWLGSWKTFMMTAIGHPLAYFIVPYLALLPEKWLYPGIYATLSVRNSFSIIAYPVLLILIKEASPSSRCFGKINGLAASVGAGARCMASPVAGYLYSLGMKMDCTAIAWWASALVALIGTVQAFFINRKKSGEKHHHVEAVVPFLPEHSRHRESRPSIVRIRVQEGDDSGYSSLDERTPFATRVVQRG</sequence>
<keyword evidence="9" id="KW-1185">Reference proteome</keyword>
<evidence type="ECO:0000256" key="4">
    <source>
        <dbReference type="ARBA" id="ARBA00022989"/>
    </source>
</evidence>
<dbReference type="AlphaFoldDB" id="A0A2S6BY80"/>
<accession>A0A2S6BY80</accession>
<keyword evidence="5 6" id="KW-0472">Membrane</keyword>
<feature type="transmembrane region" description="Helical" evidence="6">
    <location>
        <begin position="396"/>
        <end position="414"/>
    </location>
</feature>
<feature type="transmembrane region" description="Helical" evidence="6">
    <location>
        <begin position="494"/>
        <end position="513"/>
    </location>
</feature>
<feature type="transmembrane region" description="Helical" evidence="6">
    <location>
        <begin position="21"/>
        <end position="40"/>
    </location>
</feature>
<gene>
    <name evidence="8" type="ORF">CBER1_10314</name>
</gene>
<keyword evidence="4 6" id="KW-1133">Transmembrane helix</keyword>
<protein>
    <recommendedName>
        <fullName evidence="7">Major facilitator superfamily (MFS) profile domain-containing protein</fullName>
    </recommendedName>
</protein>
<dbReference type="InterPro" id="IPR011701">
    <property type="entry name" value="MFS"/>
</dbReference>
<dbReference type="Pfam" id="PF07690">
    <property type="entry name" value="MFS_1"/>
    <property type="match status" value="1"/>
</dbReference>
<feature type="transmembrane region" description="Helical" evidence="6">
    <location>
        <begin position="60"/>
        <end position="80"/>
    </location>
</feature>
<feature type="transmembrane region" description="Helical" evidence="6">
    <location>
        <begin position="92"/>
        <end position="111"/>
    </location>
</feature>
<evidence type="ECO:0000313" key="8">
    <source>
        <dbReference type="EMBL" id="PPJ52445.1"/>
    </source>
</evidence>
<dbReference type="InterPro" id="IPR036259">
    <property type="entry name" value="MFS_trans_sf"/>
</dbReference>
<organism evidence="8 9">
    <name type="scientific">Cercospora berteroae</name>
    <dbReference type="NCBI Taxonomy" id="357750"/>
    <lineage>
        <taxon>Eukaryota</taxon>
        <taxon>Fungi</taxon>
        <taxon>Dikarya</taxon>
        <taxon>Ascomycota</taxon>
        <taxon>Pezizomycotina</taxon>
        <taxon>Dothideomycetes</taxon>
        <taxon>Dothideomycetidae</taxon>
        <taxon>Mycosphaerellales</taxon>
        <taxon>Mycosphaerellaceae</taxon>
        <taxon>Cercospora</taxon>
    </lineage>
</organism>
<evidence type="ECO:0000256" key="6">
    <source>
        <dbReference type="SAM" id="Phobius"/>
    </source>
</evidence>
<dbReference type="PROSITE" id="PS50850">
    <property type="entry name" value="MFS"/>
    <property type="match status" value="1"/>
</dbReference>
<comment type="subcellular location">
    <subcellularLocation>
        <location evidence="1">Membrane</location>
        <topology evidence="1">Multi-pass membrane protein</topology>
    </subcellularLocation>
</comment>
<name>A0A2S6BY80_9PEZI</name>
<dbReference type="CDD" id="cd17330">
    <property type="entry name" value="MFS_SLC46_TetA_like"/>
    <property type="match status" value="1"/>
</dbReference>
<evidence type="ECO:0000259" key="7">
    <source>
        <dbReference type="PROSITE" id="PS50850"/>
    </source>
</evidence>
<feature type="transmembrane region" description="Helical" evidence="6">
    <location>
        <begin position="117"/>
        <end position="138"/>
    </location>
</feature>
<evidence type="ECO:0000256" key="5">
    <source>
        <dbReference type="ARBA" id="ARBA00023136"/>
    </source>
</evidence>